<dbReference type="EMBL" id="JACCKB010000168">
    <property type="protein sequence ID" value="NYZ69868.1"/>
    <property type="molecule type" value="Genomic_DNA"/>
</dbReference>
<dbReference type="SMART" id="SM00974">
    <property type="entry name" value="T5orf172"/>
    <property type="match status" value="1"/>
</dbReference>
<dbReference type="Proteomes" id="UP000569732">
    <property type="component" value="Unassembled WGS sequence"/>
</dbReference>
<dbReference type="RefSeq" id="WP_180571835.1">
    <property type="nucleotide sequence ID" value="NZ_JACCKB010000168.1"/>
</dbReference>
<proteinExistence type="predicted"/>
<dbReference type="InterPro" id="IPR025280">
    <property type="entry name" value="SNIPE"/>
</dbReference>
<evidence type="ECO:0000313" key="4">
    <source>
        <dbReference type="EMBL" id="NYZ69868.1"/>
    </source>
</evidence>
<feature type="coiled-coil region" evidence="1">
    <location>
        <begin position="105"/>
        <end position="186"/>
    </location>
</feature>
<gene>
    <name evidence="4" type="ORF">H0A36_28040</name>
</gene>
<evidence type="ECO:0000256" key="1">
    <source>
        <dbReference type="SAM" id="Coils"/>
    </source>
</evidence>
<keyword evidence="5" id="KW-1185">Reference proteome</keyword>
<keyword evidence="2" id="KW-0812">Transmembrane</keyword>
<evidence type="ECO:0000256" key="2">
    <source>
        <dbReference type="SAM" id="Phobius"/>
    </source>
</evidence>
<organism evidence="4 5">
    <name type="scientific">Spartinivicinus marinus</name>
    <dbReference type="NCBI Taxonomy" id="2994442"/>
    <lineage>
        <taxon>Bacteria</taxon>
        <taxon>Pseudomonadati</taxon>
        <taxon>Pseudomonadota</taxon>
        <taxon>Gammaproteobacteria</taxon>
        <taxon>Oceanospirillales</taxon>
        <taxon>Zooshikellaceae</taxon>
        <taxon>Spartinivicinus</taxon>
    </lineage>
</organism>
<protein>
    <submittedName>
        <fullName evidence="4">DUF4041 domain-containing protein</fullName>
    </submittedName>
</protein>
<evidence type="ECO:0000259" key="3">
    <source>
        <dbReference type="SMART" id="SM00974"/>
    </source>
</evidence>
<reference evidence="4 5" key="1">
    <citation type="submission" date="2020-07" db="EMBL/GenBank/DDBJ databases">
        <title>Endozoicomonas sp. nov., isolated from sediment.</title>
        <authorList>
            <person name="Gu T."/>
        </authorList>
    </citation>
    <scope>NUCLEOTIDE SEQUENCE [LARGE SCALE GENOMIC DNA]</scope>
    <source>
        <strain evidence="4 5">SM1973</strain>
    </source>
</reference>
<dbReference type="Pfam" id="PF13455">
    <property type="entry name" value="MUG113"/>
    <property type="match status" value="1"/>
</dbReference>
<accession>A0A853IH79</accession>
<comment type="caution">
    <text evidence="4">The sequence shown here is derived from an EMBL/GenBank/DDBJ whole genome shotgun (WGS) entry which is preliminary data.</text>
</comment>
<dbReference type="AlphaFoldDB" id="A0A853IH79"/>
<dbReference type="Pfam" id="PF13250">
    <property type="entry name" value="SNIPE"/>
    <property type="match status" value="1"/>
</dbReference>
<feature type="domain" description="Bacteriophage T5 Orf172 DNA-binding" evidence="3">
    <location>
        <begin position="414"/>
        <end position="497"/>
    </location>
</feature>
<keyword evidence="2" id="KW-0472">Membrane</keyword>
<evidence type="ECO:0000313" key="5">
    <source>
        <dbReference type="Proteomes" id="UP000569732"/>
    </source>
</evidence>
<name>A0A853IH79_9GAMM</name>
<keyword evidence="1" id="KW-0175">Coiled coil</keyword>
<sequence>MDVVIGLIIWLAPFIVLFIVRYRYKKKLLAFQEEASILLSEKDAEIADYIRKVSEKDGEIFTKNELLDTLKQYQHITDVEAEAKKIHDKAMQVLRESTEKVEAIISDAKTEAQDIRRKAKEATEKNESEASHILALANQKANEVLQNAENKAKEIAGEAYQIKNKADELSNIAKAMKNTINDYGEEYLIPCRSTLDDLAEEFGYKEAGIALKRCRALTKSMVVKNQAAACDYAENTRRLTAIHFVLDAFNGKVDTILSKVKHDNYGKLQQAILDAYTLVNKNGEAFRNARITKAYLDARLDELKWAVAANQLLIDEKEEQKRIKEQIREEERARRDYEKALKEAEKEEKLVQKAMAEARKHLQGANEAERIKLEQQLAELTQKLQEAEAKNQRAISMAQQTRSGHVYIISNIGSFGEHVFKIGMTRRLEPLDRVKELGDASVPFSFDVHAMMFSEDAPALERELHKRFESQQLNKVNPRKEFFKVNLAQIKQATDELQVETRWTMKAEALEFYESLAIEKENESIQAA</sequence>
<feature type="transmembrane region" description="Helical" evidence="2">
    <location>
        <begin position="6"/>
        <end position="24"/>
    </location>
</feature>
<dbReference type="InterPro" id="IPR018306">
    <property type="entry name" value="Phage_T5_Orf172_DNA-bd"/>
</dbReference>
<keyword evidence="2" id="KW-1133">Transmembrane helix</keyword>
<feature type="coiled-coil region" evidence="1">
    <location>
        <begin position="309"/>
        <end position="397"/>
    </location>
</feature>